<evidence type="ECO:0000313" key="13">
    <source>
        <dbReference type="Proteomes" id="UP001304300"/>
    </source>
</evidence>
<evidence type="ECO:0000256" key="8">
    <source>
        <dbReference type="ARBA" id="ARBA00023315"/>
    </source>
</evidence>
<organism evidence="12 13">
    <name type="scientific">Rubellicoccus peritrichatus</name>
    <dbReference type="NCBI Taxonomy" id="3080537"/>
    <lineage>
        <taxon>Bacteria</taxon>
        <taxon>Pseudomonadati</taxon>
        <taxon>Verrucomicrobiota</taxon>
        <taxon>Opitutia</taxon>
        <taxon>Puniceicoccales</taxon>
        <taxon>Cerasicoccaceae</taxon>
        <taxon>Rubellicoccus</taxon>
    </lineage>
</organism>
<dbReference type="EMBL" id="CP136920">
    <property type="protein sequence ID" value="WOO41562.1"/>
    <property type="molecule type" value="Genomic_DNA"/>
</dbReference>
<dbReference type="GO" id="GO:0046872">
    <property type="term" value="F:metal ion binding"/>
    <property type="evidence" value="ECO:0007669"/>
    <property type="project" value="UniProtKB-KW"/>
</dbReference>
<evidence type="ECO:0000256" key="3">
    <source>
        <dbReference type="ARBA" id="ARBA00012206"/>
    </source>
</evidence>
<dbReference type="Pfam" id="PF06130">
    <property type="entry name" value="PTAC"/>
    <property type="match status" value="1"/>
</dbReference>
<dbReference type="EC" id="2.3.1.222" evidence="3 11"/>
<dbReference type="RefSeq" id="WP_317834046.1">
    <property type="nucleotide sequence ID" value="NZ_CP136920.1"/>
</dbReference>
<evidence type="ECO:0000256" key="7">
    <source>
        <dbReference type="ARBA" id="ARBA00022833"/>
    </source>
</evidence>
<keyword evidence="5 11" id="KW-0808">Transferase</keyword>
<gene>
    <name evidence="12" type="ORF">RZN69_00575</name>
</gene>
<evidence type="ECO:0000256" key="5">
    <source>
        <dbReference type="ARBA" id="ARBA00022679"/>
    </source>
</evidence>
<keyword evidence="7" id="KW-0862">Zinc</keyword>
<dbReference type="AlphaFoldDB" id="A0AAQ3LA97"/>
<keyword evidence="10" id="KW-1283">Bacterial microcompartment</keyword>
<keyword evidence="13" id="KW-1185">Reference proteome</keyword>
<evidence type="ECO:0000256" key="1">
    <source>
        <dbReference type="ARBA" id="ARBA00001947"/>
    </source>
</evidence>
<evidence type="ECO:0000313" key="12">
    <source>
        <dbReference type="EMBL" id="WOO41562.1"/>
    </source>
</evidence>
<evidence type="ECO:0000256" key="4">
    <source>
        <dbReference type="ARBA" id="ARBA00020837"/>
    </source>
</evidence>
<comment type="similarity">
    <text evidence="2 11">Belongs to the PduL family.</text>
</comment>
<dbReference type="PIRSF" id="PIRSF010130">
    <property type="entry name" value="PduL"/>
    <property type="match status" value="1"/>
</dbReference>
<proteinExistence type="inferred from homology"/>
<dbReference type="PANTHER" id="PTHR39453:SF1">
    <property type="entry name" value="PHOSPHATE PROPANOYLTRANSFERASE"/>
    <property type="match status" value="1"/>
</dbReference>
<protein>
    <recommendedName>
        <fullName evidence="4 11">Phosphate propanoyltransferase</fullName>
        <ecNumber evidence="3 11">2.3.1.222</ecNumber>
    </recommendedName>
</protein>
<dbReference type="NCBIfam" id="NF011652">
    <property type="entry name" value="PRK15070.1"/>
    <property type="match status" value="1"/>
</dbReference>
<dbReference type="GO" id="GO:0016747">
    <property type="term" value="F:acyltransferase activity, transferring groups other than amino-acyl groups"/>
    <property type="evidence" value="ECO:0007669"/>
    <property type="project" value="InterPro"/>
</dbReference>
<sequence>MSTAPISDSSRAAVEQLVRESVYRHLGISGAKQGSAPNPLVVNSSARHCHLTQDAVEALFGKGHQLTPMKWLYQDGQYAAEETVTLVGPRSRVISNLRILGPCRDFNQVELSYTDAISLGYKVPVRQSGNIAGSPGCMLMGPNGFFEMDEGVIRAAPHVHMAPEDAEFYGVENKGFMKLRVGGDLGMTFDRIFVRVSPDFKLEIHIDTDEANACGLGPDSIVELVK</sequence>
<comment type="subcellular location">
    <subcellularLocation>
        <location evidence="9">Bacterial microcompartment</location>
    </subcellularLocation>
</comment>
<reference evidence="12 13" key="1">
    <citation type="submission" date="2023-10" db="EMBL/GenBank/DDBJ databases">
        <title>Rubellicoccus peritrichatus gen. nov., sp. nov., isolated from an algae of coral reef tank.</title>
        <authorList>
            <person name="Luo J."/>
        </authorList>
    </citation>
    <scope>NUCLEOTIDE SEQUENCE [LARGE SCALE GENOMIC DNA]</scope>
    <source>
        <strain evidence="12 13">CR14</strain>
    </source>
</reference>
<dbReference type="Proteomes" id="UP001304300">
    <property type="component" value="Chromosome"/>
</dbReference>
<comment type="cofactor">
    <cofactor evidence="1">
        <name>Zn(2+)</name>
        <dbReference type="ChEBI" id="CHEBI:29105"/>
    </cofactor>
</comment>
<dbReference type="GO" id="GO:0031469">
    <property type="term" value="C:bacterial microcompartment"/>
    <property type="evidence" value="ECO:0007669"/>
    <property type="project" value="UniProtKB-SubCell"/>
</dbReference>
<comment type="pathway">
    <text evidence="11">Polyol metabolism; 1,2-propanediol degradation.</text>
</comment>
<comment type="function">
    <text evidence="11">Involved in 1,2-propanediol (1,2-PD) degradation by catalyzing the conversion of propanoyl-CoA to propanoyl-phosphate.</text>
</comment>
<name>A0AAQ3LA97_9BACT</name>
<keyword evidence="6" id="KW-0479">Metal-binding</keyword>
<evidence type="ECO:0000256" key="6">
    <source>
        <dbReference type="ARBA" id="ARBA00022723"/>
    </source>
</evidence>
<evidence type="ECO:0000256" key="11">
    <source>
        <dbReference type="PIRNR" id="PIRNR010130"/>
    </source>
</evidence>
<evidence type="ECO:0000256" key="2">
    <source>
        <dbReference type="ARBA" id="ARBA00007342"/>
    </source>
</evidence>
<comment type="catalytic activity">
    <reaction evidence="11">
        <text>propanoyl-CoA + phosphate = propanoyl phosphate + CoA</text>
        <dbReference type="Rhea" id="RHEA:28046"/>
        <dbReference type="ChEBI" id="CHEBI:43474"/>
        <dbReference type="ChEBI" id="CHEBI:57287"/>
        <dbReference type="ChEBI" id="CHEBI:57392"/>
        <dbReference type="ChEBI" id="CHEBI:58933"/>
        <dbReference type="EC" id="2.3.1.222"/>
    </reaction>
</comment>
<accession>A0AAQ3LA97</accession>
<evidence type="ECO:0000256" key="10">
    <source>
        <dbReference type="ARBA" id="ARBA00024446"/>
    </source>
</evidence>
<evidence type="ECO:0000256" key="9">
    <source>
        <dbReference type="ARBA" id="ARBA00024322"/>
    </source>
</evidence>
<keyword evidence="8 11" id="KW-0012">Acyltransferase</keyword>
<dbReference type="PANTHER" id="PTHR39453">
    <property type="entry name" value="PHOSPHATE PROPANOYLTRANSFERASE"/>
    <property type="match status" value="1"/>
</dbReference>
<dbReference type="InterPro" id="IPR008300">
    <property type="entry name" value="PTAC"/>
</dbReference>
<dbReference type="KEGG" id="puo:RZN69_00575"/>